<keyword evidence="4" id="KW-1185">Reference proteome</keyword>
<name>A0A0D2PK46_HYPSF</name>
<feature type="domain" description="tRNA-guanine(15) transglycosylase-like" evidence="2">
    <location>
        <begin position="456"/>
        <end position="494"/>
    </location>
</feature>
<dbReference type="GO" id="GO:0006400">
    <property type="term" value="P:tRNA modification"/>
    <property type="evidence" value="ECO:0007669"/>
    <property type="project" value="InterPro"/>
</dbReference>
<dbReference type="STRING" id="945553.A0A0D2PK46"/>
<evidence type="ECO:0000256" key="1">
    <source>
        <dbReference type="SAM" id="MobiDB-lite"/>
    </source>
</evidence>
<feature type="domain" description="tRNA-guanine(15) transglycosylase-like" evidence="2">
    <location>
        <begin position="18"/>
        <end position="193"/>
    </location>
</feature>
<evidence type="ECO:0000313" key="3">
    <source>
        <dbReference type="EMBL" id="KJA20345.1"/>
    </source>
</evidence>
<accession>A0A0D2PK46</accession>
<evidence type="ECO:0000313" key="4">
    <source>
        <dbReference type="Proteomes" id="UP000054270"/>
    </source>
</evidence>
<feature type="domain" description="tRNA-guanine(15) transglycosylase-like" evidence="2">
    <location>
        <begin position="306"/>
        <end position="397"/>
    </location>
</feature>
<dbReference type="OMA" id="FDARWAQ"/>
<dbReference type="PANTHER" id="PTHR46064:SF1">
    <property type="entry name" value="QUEUINE TRNA-RIBOSYLTRANSFERASE ACCESSORY SUBUNIT 2"/>
    <property type="match status" value="1"/>
</dbReference>
<feature type="region of interest" description="Disordered" evidence="1">
    <location>
        <begin position="546"/>
        <end position="569"/>
    </location>
</feature>
<dbReference type="EMBL" id="KN817568">
    <property type="protein sequence ID" value="KJA20345.1"/>
    <property type="molecule type" value="Genomic_DNA"/>
</dbReference>
<organism evidence="3 4">
    <name type="scientific">Hypholoma sublateritium (strain FD-334 SS-4)</name>
    <dbReference type="NCBI Taxonomy" id="945553"/>
    <lineage>
        <taxon>Eukaryota</taxon>
        <taxon>Fungi</taxon>
        <taxon>Dikarya</taxon>
        <taxon>Basidiomycota</taxon>
        <taxon>Agaricomycotina</taxon>
        <taxon>Agaricomycetes</taxon>
        <taxon>Agaricomycetidae</taxon>
        <taxon>Agaricales</taxon>
        <taxon>Agaricineae</taxon>
        <taxon>Strophariaceae</taxon>
        <taxon>Hypholoma</taxon>
    </lineage>
</organism>
<dbReference type="SUPFAM" id="SSF51713">
    <property type="entry name" value="tRNA-guanine transglycosylase"/>
    <property type="match status" value="2"/>
</dbReference>
<dbReference type="Pfam" id="PF01702">
    <property type="entry name" value="TGT"/>
    <property type="match status" value="3"/>
</dbReference>
<dbReference type="OrthoDB" id="27601at2759"/>
<dbReference type="AlphaFoldDB" id="A0A0D2PK46"/>
<dbReference type="Gene3D" id="3.20.20.105">
    <property type="entry name" value="Queuine tRNA-ribosyltransferase-like"/>
    <property type="match status" value="1"/>
</dbReference>
<dbReference type="PANTHER" id="PTHR46064">
    <property type="entry name" value="QUEUINE TRNA-RIBOSYLTRANSFERASE ACCESSORY SUBUNIT 2"/>
    <property type="match status" value="1"/>
</dbReference>
<protein>
    <recommendedName>
        <fullName evidence="2">tRNA-guanine(15) transglycosylase-like domain-containing protein</fullName>
    </recommendedName>
</protein>
<dbReference type="InterPro" id="IPR036511">
    <property type="entry name" value="TGT-like_sf"/>
</dbReference>
<evidence type="ECO:0000259" key="2">
    <source>
        <dbReference type="Pfam" id="PF01702"/>
    </source>
</evidence>
<reference evidence="4" key="1">
    <citation type="submission" date="2014-04" db="EMBL/GenBank/DDBJ databases">
        <title>Evolutionary Origins and Diversification of the Mycorrhizal Mutualists.</title>
        <authorList>
            <consortium name="DOE Joint Genome Institute"/>
            <consortium name="Mycorrhizal Genomics Consortium"/>
            <person name="Kohler A."/>
            <person name="Kuo A."/>
            <person name="Nagy L.G."/>
            <person name="Floudas D."/>
            <person name="Copeland A."/>
            <person name="Barry K.W."/>
            <person name="Cichocki N."/>
            <person name="Veneault-Fourrey C."/>
            <person name="LaButti K."/>
            <person name="Lindquist E.A."/>
            <person name="Lipzen A."/>
            <person name="Lundell T."/>
            <person name="Morin E."/>
            <person name="Murat C."/>
            <person name="Riley R."/>
            <person name="Ohm R."/>
            <person name="Sun H."/>
            <person name="Tunlid A."/>
            <person name="Henrissat B."/>
            <person name="Grigoriev I.V."/>
            <person name="Hibbett D.S."/>
            <person name="Martin F."/>
        </authorList>
    </citation>
    <scope>NUCLEOTIDE SEQUENCE [LARGE SCALE GENOMIC DNA]</scope>
    <source>
        <strain evidence="4">FD-334 SS-4</strain>
    </source>
</reference>
<proteinExistence type="predicted"/>
<gene>
    <name evidence="3" type="ORF">HYPSUDRAFT_142342</name>
</gene>
<dbReference type="Proteomes" id="UP000054270">
    <property type="component" value="Unassembled WGS sequence"/>
</dbReference>
<dbReference type="InterPro" id="IPR002616">
    <property type="entry name" value="tRNA_ribo_trans-like"/>
</dbReference>
<dbReference type="InterPro" id="IPR050852">
    <property type="entry name" value="Queuine_tRNA-ribosyltrfase"/>
</dbReference>
<sequence>MSQSSLSFALPSPVRYGPRLGTITLRRGADTASSIIIATPGLLASTSRGAVPHLSRDHVRITDALRWVNVPFETFLEQTPPIPILHAQHPSNASNPHPLHTFLGFDESRHLLSISAREPTDTREMPPNGNALVCVHSLRGVRKLAPAEWAAYARIAQPDVVLALSDTPCTDAPYSQKRLTKSVERSAAWLATLLRPGPIPMPLPIPKKLKAQPVAAAAPAQPAVALPPTPPVFVHLAGLTSLPARKAFAASLLEPLYGPHITALAPLKTLDEGVAGYTIDLAPLKAALSALPDTPSPSAAAVSPSEDPEAHIAALLRASLTALPPSKPRLVTGTTSPHEVLRLIATVGADVFDARWAQRAADVGVALDFAFPVRGERTPREIGHNLYDVRYRLDFGCFSDALPAPHTTATAPEAGTPTCPCAACAPRPPPARLYHGHDAPSVSGEPEKDPARVLPAYTRAYVHHLLHTHEMSAHALLAAHNLAVLDAFFAGVRGVLSASAAGVEGGPVEDAGLFAKEVRAFEEAYDPRMGVLVEAEAAWRAVDTARGKGRLSRETGAGEGEGVAPADAA</sequence>